<dbReference type="InterPro" id="IPR003789">
    <property type="entry name" value="Asn/Gln_tRNA_amidoTrase-B-like"/>
</dbReference>
<keyword evidence="3" id="KW-1185">Reference proteome</keyword>
<proteinExistence type="inferred from homology"/>
<comment type="similarity">
    <text evidence="1">Belongs to the AIM41 family.</text>
</comment>
<evidence type="ECO:0000313" key="3">
    <source>
        <dbReference type="Proteomes" id="UP000443090"/>
    </source>
</evidence>
<protein>
    <recommendedName>
        <fullName evidence="1">Altered inheritance of mitochondria protein 41</fullName>
    </recommendedName>
</protein>
<dbReference type="PANTHER" id="PTHR28055:SF1">
    <property type="entry name" value="ALTERED INHERITANCE OF MITOCHONDRIA PROTEIN 41, MITOCHONDRIAL"/>
    <property type="match status" value="1"/>
</dbReference>
<dbReference type="InterPro" id="IPR019004">
    <property type="entry name" value="YqeY/Aim41"/>
</dbReference>
<name>A0A8H8RND0_9HELO</name>
<feature type="non-terminal residue" evidence="2">
    <location>
        <position position="1"/>
    </location>
</feature>
<comment type="caution">
    <text evidence="2">The sequence shown here is derived from an EMBL/GenBank/DDBJ whole genome shotgun (WGS) entry which is preliminary data.</text>
</comment>
<dbReference type="PANTHER" id="PTHR28055">
    <property type="entry name" value="ALTERED INHERITANCE OF MITOCHONDRIA PROTEIN 41, MITOCHONDRIAL"/>
    <property type="match status" value="1"/>
</dbReference>
<dbReference type="AlphaFoldDB" id="A0A8H8RND0"/>
<dbReference type="Pfam" id="PF09424">
    <property type="entry name" value="YqeY"/>
    <property type="match status" value="1"/>
</dbReference>
<evidence type="ECO:0000256" key="1">
    <source>
        <dbReference type="RuleBase" id="RU365099"/>
    </source>
</evidence>
<gene>
    <name evidence="1 2" type="primary">AIM41</name>
    <name evidence="2" type="ORF">LOCC1_G006030</name>
</gene>
<dbReference type="OrthoDB" id="538640at2759"/>
<dbReference type="SUPFAM" id="SSF89095">
    <property type="entry name" value="GatB/YqeY motif"/>
    <property type="match status" value="1"/>
</dbReference>
<dbReference type="GO" id="GO:0016884">
    <property type="term" value="F:carbon-nitrogen ligase activity, with glutamine as amido-N-donor"/>
    <property type="evidence" value="ECO:0007669"/>
    <property type="project" value="UniProtKB-UniRule"/>
</dbReference>
<dbReference type="Gene3D" id="1.10.1510.10">
    <property type="entry name" value="Uncharacterised protein YqeY/AIM41 PF09424, N-terminal domain"/>
    <property type="match status" value="1"/>
</dbReference>
<reference evidence="2 3" key="1">
    <citation type="submission" date="2018-05" db="EMBL/GenBank/DDBJ databases">
        <title>Genome sequencing and assembly of the regulated plant pathogen Lachnellula willkommii and related sister species for the development of diagnostic species identification markers.</title>
        <authorList>
            <person name="Giroux E."/>
            <person name="Bilodeau G."/>
        </authorList>
    </citation>
    <scope>NUCLEOTIDE SEQUENCE [LARGE SCALE GENOMIC DNA]</scope>
    <source>
        <strain evidence="2 3">CBS 160.35</strain>
    </source>
</reference>
<dbReference type="GO" id="GO:0005739">
    <property type="term" value="C:mitochondrion"/>
    <property type="evidence" value="ECO:0007669"/>
    <property type="project" value="UniProtKB-SubCell"/>
</dbReference>
<accession>A0A8H8RND0</accession>
<keyword evidence="1" id="KW-0496">Mitochondrion</keyword>
<organism evidence="2 3">
    <name type="scientific">Lachnellula occidentalis</name>
    <dbReference type="NCBI Taxonomy" id="215460"/>
    <lineage>
        <taxon>Eukaryota</taxon>
        <taxon>Fungi</taxon>
        <taxon>Dikarya</taxon>
        <taxon>Ascomycota</taxon>
        <taxon>Pezizomycotina</taxon>
        <taxon>Leotiomycetes</taxon>
        <taxon>Helotiales</taxon>
        <taxon>Lachnaceae</taxon>
        <taxon>Lachnellula</taxon>
    </lineage>
</organism>
<sequence>MLPRQAIRASRLCCTRSYATGAATPPPMLLKIRKDLKSAMQNKDANRLNVLRALLSQTLNASKTATPINTDMQMLSLLRKTSAQSRAASEEFKKNGREDLARKEEDQIVVLEEYAGGVSVVGEEEVRRAVEGV</sequence>
<dbReference type="EMBL" id="QGMI01000575">
    <property type="protein sequence ID" value="TVY38762.1"/>
    <property type="molecule type" value="Genomic_DNA"/>
</dbReference>
<dbReference type="Proteomes" id="UP000443090">
    <property type="component" value="Unassembled WGS sequence"/>
</dbReference>
<comment type="subcellular location">
    <subcellularLocation>
        <location evidence="1">Mitochondrion</location>
    </subcellularLocation>
</comment>
<evidence type="ECO:0000313" key="2">
    <source>
        <dbReference type="EMBL" id="TVY38762.1"/>
    </source>
</evidence>
<dbReference type="InterPro" id="IPR042184">
    <property type="entry name" value="YqeY/Aim41_N"/>
</dbReference>